<evidence type="ECO:0000313" key="1">
    <source>
        <dbReference type="EMBL" id="SNT76910.1"/>
    </source>
</evidence>
<reference evidence="1 2" key="1">
    <citation type="submission" date="2017-07" db="EMBL/GenBank/DDBJ databases">
        <authorList>
            <person name="Sun Z.S."/>
            <person name="Albrecht U."/>
            <person name="Echele G."/>
            <person name="Lee C.C."/>
        </authorList>
    </citation>
    <scope>NUCLEOTIDE SEQUENCE [LARGE SCALE GENOMIC DNA]</scope>
    <source>
        <strain evidence="1 2">DSM 14827</strain>
    </source>
</reference>
<sequence>MAQPRVIRIVFRETGMALAMLAVWMLCLFAPLHQSAGALRDMAKAGVDISGAWSICVSIAQGETDPDKAVPDCPAQGIAKTGLSLPVPADVVAIDRDVVDVIDRALQYRLPIPPPRLGRIQPRAPPSMV</sequence>
<dbReference type="OrthoDB" id="7950620at2"/>
<organism evidence="1 2">
    <name type="scientific">Paracoccus seriniphilus</name>
    <dbReference type="NCBI Taxonomy" id="184748"/>
    <lineage>
        <taxon>Bacteria</taxon>
        <taxon>Pseudomonadati</taxon>
        <taxon>Pseudomonadota</taxon>
        <taxon>Alphaproteobacteria</taxon>
        <taxon>Rhodobacterales</taxon>
        <taxon>Paracoccaceae</taxon>
        <taxon>Paracoccus</taxon>
    </lineage>
</organism>
<dbReference type="AlphaFoldDB" id="A0A239Q385"/>
<gene>
    <name evidence="1" type="ORF">SAMN05444959_1387</name>
</gene>
<evidence type="ECO:0000313" key="2">
    <source>
        <dbReference type="Proteomes" id="UP000198307"/>
    </source>
</evidence>
<proteinExistence type="predicted"/>
<dbReference type="Proteomes" id="UP000198307">
    <property type="component" value="Unassembled WGS sequence"/>
</dbReference>
<protein>
    <recommendedName>
        <fullName evidence="3">DUF2946 domain-containing protein</fullName>
    </recommendedName>
</protein>
<dbReference type="RefSeq" id="WP_143811520.1">
    <property type="nucleotide sequence ID" value="NZ_CP067130.1"/>
</dbReference>
<evidence type="ECO:0008006" key="3">
    <source>
        <dbReference type="Google" id="ProtNLM"/>
    </source>
</evidence>
<dbReference type="EMBL" id="FZQB01000038">
    <property type="protein sequence ID" value="SNT76910.1"/>
    <property type="molecule type" value="Genomic_DNA"/>
</dbReference>
<accession>A0A239Q385</accession>
<name>A0A239Q385_9RHOB</name>
<keyword evidence="2" id="KW-1185">Reference proteome</keyword>